<feature type="region of interest" description="Disordered" evidence="1">
    <location>
        <begin position="1"/>
        <end position="20"/>
    </location>
</feature>
<keyword evidence="4" id="KW-1185">Reference proteome</keyword>
<reference evidence="3 4" key="1">
    <citation type="journal article" date="2012" name="Genome Biol.">
        <title>Genome and low-iron response of an oceanic diatom adapted to chronic iron limitation.</title>
        <authorList>
            <person name="Lommer M."/>
            <person name="Specht M."/>
            <person name="Roy A.S."/>
            <person name="Kraemer L."/>
            <person name="Andreson R."/>
            <person name="Gutowska M.A."/>
            <person name="Wolf J."/>
            <person name="Bergner S.V."/>
            <person name="Schilhabel M.B."/>
            <person name="Klostermeier U.C."/>
            <person name="Beiko R.G."/>
            <person name="Rosenstiel P."/>
            <person name="Hippler M."/>
            <person name="Laroche J."/>
        </authorList>
    </citation>
    <scope>NUCLEOTIDE SEQUENCE [LARGE SCALE GENOMIC DNA]</scope>
    <source>
        <strain evidence="3 4">CCMP1005</strain>
    </source>
</reference>
<dbReference type="OrthoDB" id="49543at2759"/>
<gene>
    <name evidence="3" type="ORF">THAOC_03178</name>
</gene>
<accession>K0TPY6</accession>
<organism evidence="3 4">
    <name type="scientific">Thalassiosira oceanica</name>
    <name type="common">Marine diatom</name>
    <dbReference type="NCBI Taxonomy" id="159749"/>
    <lineage>
        <taxon>Eukaryota</taxon>
        <taxon>Sar</taxon>
        <taxon>Stramenopiles</taxon>
        <taxon>Ochrophyta</taxon>
        <taxon>Bacillariophyta</taxon>
        <taxon>Coscinodiscophyceae</taxon>
        <taxon>Thalassiosirophycidae</taxon>
        <taxon>Thalassiosirales</taxon>
        <taxon>Thalassiosiraceae</taxon>
        <taxon>Thalassiosira</taxon>
    </lineage>
</organism>
<evidence type="ECO:0000313" key="4">
    <source>
        <dbReference type="Proteomes" id="UP000266841"/>
    </source>
</evidence>
<evidence type="ECO:0000256" key="1">
    <source>
        <dbReference type="SAM" id="MobiDB-lite"/>
    </source>
</evidence>
<evidence type="ECO:0000313" key="3">
    <source>
        <dbReference type="EMBL" id="EJK75112.1"/>
    </source>
</evidence>
<dbReference type="Proteomes" id="UP000266841">
    <property type="component" value="Unassembled WGS sequence"/>
</dbReference>
<keyword evidence="2" id="KW-1133">Transmembrane helix</keyword>
<proteinExistence type="predicted"/>
<dbReference type="eggNOG" id="ENOG502SR45">
    <property type="taxonomic scope" value="Eukaryota"/>
</dbReference>
<protein>
    <submittedName>
        <fullName evidence="3">Uncharacterized protein</fullName>
    </submittedName>
</protein>
<feature type="compositionally biased region" description="Polar residues" evidence="1">
    <location>
        <begin position="1"/>
        <end position="16"/>
    </location>
</feature>
<evidence type="ECO:0000256" key="2">
    <source>
        <dbReference type="SAM" id="Phobius"/>
    </source>
</evidence>
<name>K0TPY6_THAOC</name>
<sequence length="835" mass="95152">MRSPISNGSRTTSLPASTRKGKKRATIRPVCLGSLLVVMYIVFLSLILSLFDEEDHAEPLLDPKPSSADSLSHEDEGKGEKRQQSVDGRSSSRSGADDNVIRSFCGKCIWKDSPYSCDTRVKWEMENRGVSELTAKRNNLSHCLQPHEAHVADFCGDCAWKGNMPFTCDERVQWEIAHRNSIELDAKKRNLKYCKKPPYILSNLCGGCAKSKELNMTSKKYREGTPCWEIMTRRMNKGAVATTEDAGRLVANEFPACKLCHPDNCWREYFDEAQLSDRINEGDARDNLGYHTKYWRFDQSAPEFRNPTTLVLPSIPDELRLPTHRVKDIEAYLTEIYHDFESRNDTDHVPMLIEYNPGLAQIPPQMKAKLPSNAAYLVALRVTPANNCFRRDQMQSLDQKVWDHTMMSATNLLGLALLDEKYEILPGYDIIVDIASQLELQRDGYGTTYFGEPTFMDYRLFTLNGEVYLHANADITVVTKLDIMSKEHFDKKTANNGKYCKKENGTWWRGDKNGDESPCTIDVVHGEDNLVVRMKHNFNAIWSGGDRGKNFALFSVPNATHPDELESTYAEVDINPIHRVQQLNLDAIDKLPRYIVKKRIRRNYAVDVIMMRQALAYGNVTDSDEAPPRSFYTIDEHWFPETGAFREAGHGGACCVSFTKEEVLAQGEHIYLTPEIWGEENDYLLMGVAHTSVTWKHWYSDPSREAEKAMLPHTHYISFFYAFEPRPPFNIRARSGYFCLGFAAEDGTEKGPFNQHSTLTFNRKLSQHNETFSCPQIHFVSSFVEKVGDPSTTVIGYGINDCTPRIIEVTKKEVARMIFSDPWEMKIESGNRAKD</sequence>
<comment type="caution">
    <text evidence="3">The sequence shown here is derived from an EMBL/GenBank/DDBJ whole genome shotgun (WGS) entry which is preliminary data.</text>
</comment>
<dbReference type="AlphaFoldDB" id="K0TPY6"/>
<feature type="transmembrane region" description="Helical" evidence="2">
    <location>
        <begin position="29"/>
        <end position="51"/>
    </location>
</feature>
<dbReference type="OMA" id="ANEFPAC"/>
<feature type="compositionally biased region" description="Basic and acidic residues" evidence="1">
    <location>
        <begin position="71"/>
        <end position="84"/>
    </location>
</feature>
<feature type="region of interest" description="Disordered" evidence="1">
    <location>
        <begin position="59"/>
        <end position="96"/>
    </location>
</feature>
<dbReference type="EMBL" id="AGNL01003130">
    <property type="protein sequence ID" value="EJK75112.1"/>
    <property type="molecule type" value="Genomic_DNA"/>
</dbReference>
<keyword evidence="2" id="KW-0812">Transmembrane</keyword>
<keyword evidence="2" id="KW-0472">Membrane</keyword>